<organism evidence="1 2">
    <name type="scientific">Choiromyces venosus 120613-1</name>
    <dbReference type="NCBI Taxonomy" id="1336337"/>
    <lineage>
        <taxon>Eukaryota</taxon>
        <taxon>Fungi</taxon>
        <taxon>Dikarya</taxon>
        <taxon>Ascomycota</taxon>
        <taxon>Pezizomycotina</taxon>
        <taxon>Pezizomycetes</taxon>
        <taxon>Pezizales</taxon>
        <taxon>Tuberaceae</taxon>
        <taxon>Choiromyces</taxon>
    </lineage>
</organism>
<keyword evidence="2" id="KW-1185">Reference proteome</keyword>
<protein>
    <submittedName>
        <fullName evidence="1">Uncharacterized protein</fullName>
    </submittedName>
</protein>
<dbReference type="Proteomes" id="UP000276215">
    <property type="component" value="Unassembled WGS sequence"/>
</dbReference>
<evidence type="ECO:0000313" key="2">
    <source>
        <dbReference type="Proteomes" id="UP000276215"/>
    </source>
</evidence>
<dbReference type="OrthoDB" id="5389241at2759"/>
<name>A0A3N4JMW8_9PEZI</name>
<sequence>MSYQLLPQHFDLTFSPGEFPCPNDLCATKFYIEVPLLVQNTRTRTTLPATVSKPTRDLLVGQCYACQQRICLLCLNAHHVYSECGVVPCAGALEKFRAAWDMFEQACPVAIRARHEGTLEEEVEGDLDAWDAITLVHEVRTRESIFKELQEAKEWRGPTSIRDRGKSFYEEETAEGKENRVWEGYRRELRKAYEVLVGEYKC</sequence>
<dbReference type="EMBL" id="ML120401">
    <property type="protein sequence ID" value="RPA97770.1"/>
    <property type="molecule type" value="Genomic_DNA"/>
</dbReference>
<reference evidence="1 2" key="1">
    <citation type="journal article" date="2018" name="Nat. Ecol. Evol.">
        <title>Pezizomycetes genomes reveal the molecular basis of ectomycorrhizal truffle lifestyle.</title>
        <authorList>
            <person name="Murat C."/>
            <person name="Payen T."/>
            <person name="Noel B."/>
            <person name="Kuo A."/>
            <person name="Morin E."/>
            <person name="Chen J."/>
            <person name="Kohler A."/>
            <person name="Krizsan K."/>
            <person name="Balestrini R."/>
            <person name="Da Silva C."/>
            <person name="Montanini B."/>
            <person name="Hainaut M."/>
            <person name="Levati E."/>
            <person name="Barry K.W."/>
            <person name="Belfiori B."/>
            <person name="Cichocki N."/>
            <person name="Clum A."/>
            <person name="Dockter R.B."/>
            <person name="Fauchery L."/>
            <person name="Guy J."/>
            <person name="Iotti M."/>
            <person name="Le Tacon F."/>
            <person name="Lindquist E.A."/>
            <person name="Lipzen A."/>
            <person name="Malagnac F."/>
            <person name="Mello A."/>
            <person name="Molinier V."/>
            <person name="Miyauchi S."/>
            <person name="Poulain J."/>
            <person name="Riccioni C."/>
            <person name="Rubini A."/>
            <person name="Sitrit Y."/>
            <person name="Splivallo R."/>
            <person name="Traeger S."/>
            <person name="Wang M."/>
            <person name="Zifcakova L."/>
            <person name="Wipf D."/>
            <person name="Zambonelli A."/>
            <person name="Paolocci F."/>
            <person name="Nowrousian M."/>
            <person name="Ottonello S."/>
            <person name="Baldrian P."/>
            <person name="Spatafora J.W."/>
            <person name="Henrissat B."/>
            <person name="Nagy L.G."/>
            <person name="Aury J.M."/>
            <person name="Wincker P."/>
            <person name="Grigoriev I.V."/>
            <person name="Bonfante P."/>
            <person name="Martin F.M."/>
        </authorList>
    </citation>
    <scope>NUCLEOTIDE SEQUENCE [LARGE SCALE GENOMIC DNA]</scope>
    <source>
        <strain evidence="1 2">120613-1</strain>
    </source>
</reference>
<gene>
    <name evidence="1" type="ORF">L873DRAFT_1790700</name>
</gene>
<accession>A0A3N4JMW8</accession>
<proteinExistence type="predicted"/>
<dbReference type="AlphaFoldDB" id="A0A3N4JMW8"/>
<evidence type="ECO:0000313" key="1">
    <source>
        <dbReference type="EMBL" id="RPA97770.1"/>
    </source>
</evidence>